<name>A0A1A7Z964_NOTFU</name>
<reference evidence="1" key="1">
    <citation type="submission" date="2016-05" db="EMBL/GenBank/DDBJ databases">
        <authorList>
            <person name="Lavstsen T."/>
            <person name="Jespersen J.S."/>
        </authorList>
    </citation>
    <scope>NUCLEOTIDE SEQUENCE</scope>
    <source>
        <tissue evidence="1">Brain</tissue>
    </source>
</reference>
<gene>
    <name evidence="1" type="primary">Nfu_g_1_004929</name>
</gene>
<feature type="non-terminal residue" evidence="1">
    <location>
        <position position="1"/>
    </location>
</feature>
<feature type="non-terminal residue" evidence="1">
    <location>
        <position position="128"/>
    </location>
</feature>
<protein>
    <submittedName>
        <fullName evidence="1">Uncharacterized protein</fullName>
    </submittedName>
</protein>
<dbReference type="AlphaFoldDB" id="A0A1A7Z964"/>
<accession>A0A1A7Z964</accession>
<sequence>LSNLLKPQPQSVSALTDCLSDVKTWQSSYYRCLNNSKTEAILLNPTNASSISAVPTPPALSVQSCATSLGVKLDSDLSDFSGQRNRQVVLFQLRRTDAHTSLPFLQTPTGSRLKLELNSESCCLSTRL</sequence>
<evidence type="ECO:0000313" key="1">
    <source>
        <dbReference type="EMBL" id="SBP39038.1"/>
    </source>
</evidence>
<organism evidence="1">
    <name type="scientific">Nothobranchius furzeri</name>
    <name type="common">Turquoise killifish</name>
    <dbReference type="NCBI Taxonomy" id="105023"/>
    <lineage>
        <taxon>Eukaryota</taxon>
        <taxon>Metazoa</taxon>
        <taxon>Chordata</taxon>
        <taxon>Craniata</taxon>
        <taxon>Vertebrata</taxon>
        <taxon>Euteleostomi</taxon>
        <taxon>Actinopterygii</taxon>
        <taxon>Neopterygii</taxon>
        <taxon>Teleostei</taxon>
        <taxon>Neoteleostei</taxon>
        <taxon>Acanthomorphata</taxon>
        <taxon>Ovalentaria</taxon>
        <taxon>Atherinomorphae</taxon>
        <taxon>Cyprinodontiformes</taxon>
        <taxon>Nothobranchiidae</taxon>
        <taxon>Nothobranchius</taxon>
    </lineage>
</organism>
<reference evidence="1" key="2">
    <citation type="submission" date="2016-06" db="EMBL/GenBank/DDBJ databases">
        <title>The genome of a short-lived fish provides insights into sex chromosome evolution and the genetic control of aging.</title>
        <authorList>
            <person name="Reichwald K."/>
            <person name="Felder M."/>
            <person name="Petzold A."/>
            <person name="Koch P."/>
            <person name="Groth M."/>
            <person name="Platzer M."/>
        </authorList>
    </citation>
    <scope>NUCLEOTIDE SEQUENCE</scope>
    <source>
        <tissue evidence="1">Brain</tissue>
    </source>
</reference>
<dbReference type="EMBL" id="HADY01000553">
    <property type="protein sequence ID" value="SBP39038.1"/>
    <property type="molecule type" value="Transcribed_RNA"/>
</dbReference>
<proteinExistence type="predicted"/>